<dbReference type="Proteomes" id="UP000470470">
    <property type="component" value="Unassembled WGS sequence"/>
</dbReference>
<keyword evidence="4" id="KW-0012">Acyltransferase</keyword>
<feature type="transmembrane region" description="Helical" evidence="2">
    <location>
        <begin position="154"/>
        <end position="175"/>
    </location>
</feature>
<reference evidence="4 5" key="1">
    <citation type="submission" date="2020-02" db="EMBL/GenBank/DDBJ databases">
        <title>The whole genome sequence of CPCC 205119.</title>
        <authorList>
            <person name="Jiang Z."/>
        </authorList>
    </citation>
    <scope>NUCLEOTIDE SEQUENCE [LARGE SCALE GENOMIC DNA]</scope>
    <source>
        <strain evidence="4 5">CPCC 205119</strain>
    </source>
</reference>
<comment type="caution">
    <text evidence="4">The sequence shown here is derived from an EMBL/GenBank/DDBJ whole genome shotgun (WGS) entry which is preliminary data.</text>
</comment>
<feature type="transmembrane region" description="Helical" evidence="2">
    <location>
        <begin position="229"/>
        <end position="248"/>
    </location>
</feature>
<evidence type="ECO:0000256" key="1">
    <source>
        <dbReference type="SAM" id="MobiDB-lite"/>
    </source>
</evidence>
<keyword evidence="2" id="KW-1133">Transmembrane helix</keyword>
<feature type="compositionally biased region" description="Basic and acidic residues" evidence="1">
    <location>
        <begin position="522"/>
        <end position="532"/>
    </location>
</feature>
<dbReference type="EMBL" id="JAAGWK010000003">
    <property type="protein sequence ID" value="NEL52605.1"/>
    <property type="molecule type" value="Genomic_DNA"/>
</dbReference>
<gene>
    <name evidence="4" type="ORF">G1H19_01070</name>
</gene>
<feature type="transmembrane region" description="Helical" evidence="2">
    <location>
        <begin position="268"/>
        <end position="287"/>
    </location>
</feature>
<dbReference type="InterPro" id="IPR002656">
    <property type="entry name" value="Acyl_transf_3_dom"/>
</dbReference>
<organism evidence="4 5">
    <name type="scientific">Goekera deserti</name>
    <dbReference type="NCBI Taxonomy" id="2497753"/>
    <lineage>
        <taxon>Bacteria</taxon>
        <taxon>Bacillati</taxon>
        <taxon>Actinomycetota</taxon>
        <taxon>Actinomycetes</taxon>
        <taxon>Geodermatophilales</taxon>
        <taxon>Geodermatophilaceae</taxon>
        <taxon>Goekera</taxon>
    </lineage>
</organism>
<dbReference type="GO" id="GO:0000271">
    <property type="term" value="P:polysaccharide biosynthetic process"/>
    <property type="evidence" value="ECO:0007669"/>
    <property type="project" value="TreeGrafter"/>
</dbReference>
<evidence type="ECO:0000259" key="3">
    <source>
        <dbReference type="Pfam" id="PF01757"/>
    </source>
</evidence>
<feature type="transmembrane region" description="Helical" evidence="2">
    <location>
        <begin position="195"/>
        <end position="217"/>
    </location>
</feature>
<proteinExistence type="predicted"/>
<keyword evidence="4" id="KW-0808">Transferase</keyword>
<dbReference type="GO" id="GO:0016020">
    <property type="term" value="C:membrane"/>
    <property type="evidence" value="ECO:0007669"/>
    <property type="project" value="TreeGrafter"/>
</dbReference>
<feature type="domain" description="Acyltransferase 3" evidence="3">
    <location>
        <begin position="1"/>
        <end position="344"/>
    </location>
</feature>
<name>A0A7K3W811_9ACTN</name>
<feature type="transmembrane region" description="Helical" evidence="2">
    <location>
        <begin position="121"/>
        <end position="142"/>
    </location>
</feature>
<accession>A0A7K3W811</accession>
<feature type="transmembrane region" description="Helical" evidence="2">
    <location>
        <begin position="46"/>
        <end position="66"/>
    </location>
</feature>
<feature type="transmembrane region" description="Helical" evidence="2">
    <location>
        <begin position="87"/>
        <end position="109"/>
    </location>
</feature>
<feature type="compositionally biased region" description="Low complexity" evidence="1">
    <location>
        <begin position="539"/>
        <end position="567"/>
    </location>
</feature>
<keyword evidence="2" id="KW-0812">Transmembrane</keyword>
<dbReference type="PANTHER" id="PTHR23028">
    <property type="entry name" value="ACETYLTRANSFERASE"/>
    <property type="match status" value="1"/>
</dbReference>
<keyword evidence="2" id="KW-0472">Membrane</keyword>
<feature type="transmembrane region" description="Helical" evidence="2">
    <location>
        <begin position="294"/>
        <end position="317"/>
    </location>
</feature>
<dbReference type="Pfam" id="PF01757">
    <property type="entry name" value="Acyl_transf_3"/>
    <property type="match status" value="1"/>
</dbReference>
<evidence type="ECO:0000256" key="2">
    <source>
        <dbReference type="SAM" id="Phobius"/>
    </source>
</evidence>
<dbReference type="AlphaFoldDB" id="A0A7K3W811"/>
<evidence type="ECO:0000313" key="5">
    <source>
        <dbReference type="Proteomes" id="UP000470470"/>
    </source>
</evidence>
<feature type="transmembrane region" description="Helical" evidence="2">
    <location>
        <begin position="323"/>
        <end position="346"/>
    </location>
</feature>
<protein>
    <submittedName>
        <fullName evidence="4">Acyltransferase family protein</fullName>
    </submittedName>
</protein>
<feature type="region of interest" description="Disordered" evidence="1">
    <location>
        <begin position="455"/>
        <end position="588"/>
    </location>
</feature>
<dbReference type="PANTHER" id="PTHR23028:SF131">
    <property type="entry name" value="BLR2367 PROTEIN"/>
    <property type="match status" value="1"/>
</dbReference>
<evidence type="ECO:0000313" key="4">
    <source>
        <dbReference type="EMBL" id="NEL52605.1"/>
    </source>
</evidence>
<keyword evidence="5" id="KW-1185">Reference proteome</keyword>
<dbReference type="GO" id="GO:0016747">
    <property type="term" value="F:acyltransferase activity, transferring groups other than amino-acyl groups"/>
    <property type="evidence" value="ECO:0007669"/>
    <property type="project" value="InterPro"/>
</dbReference>
<dbReference type="InterPro" id="IPR050879">
    <property type="entry name" value="Acyltransferase_3"/>
</dbReference>
<sequence length="588" mass="61886">MRGVAALVVVVHSTALALPSLAGQQLSPDRSSPAWWLTYTPLHLLWAGGEAVLVFFVLSGLVLALPHMRGSRPGTWAPYYRKRLVRLYVPVVVAVALTGLIVTLVPRVVDPAASWWTNAHAGPATLSVLVHDAGLLWGTGWLNSPLWSLRYEVFFSLFLPVFVVLVRQLTAPLWLSVPASLWMTAWAASAGHQLISFMFVFAVGVLLAQQLATLAAWGTRVNASRSAGLLWTALTAGGLLALLTEWWVKALVADGTLWVPLGRPGGVLGTAVLVFVVLHCPAVRRAFDRRPVQWLGTISFSLFLVHEPIVVSVATFTPATPSGLLVSLAVGLPLSLLAAVVFWWLVERPSLDLAGRVGRSGRGPAAPTVADQAVALVPDRVVPDGADLPTETLPAAVLPDAEPAGTGSVAGWSGIEEPDVEQLVTTAPAAQEPADEESAAQLAQEVLAEELLAEELPTAGRSAPDDGVTGSRSMPSTRGVRASDAGTLIAMARQLGDTVTMPPLVTSRPQRRSAPSPVPRRRAADRAEDAERAAGQQSTAAPALRPATAALALAAAPRSTGSTASSRSGRHADRTPVPATDVREGALR</sequence>